<organism evidence="1 2">
    <name type="scientific">Caerostris extrusa</name>
    <name type="common">Bark spider</name>
    <name type="synonym">Caerostris bankana</name>
    <dbReference type="NCBI Taxonomy" id="172846"/>
    <lineage>
        <taxon>Eukaryota</taxon>
        <taxon>Metazoa</taxon>
        <taxon>Ecdysozoa</taxon>
        <taxon>Arthropoda</taxon>
        <taxon>Chelicerata</taxon>
        <taxon>Arachnida</taxon>
        <taxon>Araneae</taxon>
        <taxon>Araneomorphae</taxon>
        <taxon>Entelegynae</taxon>
        <taxon>Araneoidea</taxon>
        <taxon>Araneidae</taxon>
        <taxon>Caerostris</taxon>
    </lineage>
</organism>
<dbReference type="AlphaFoldDB" id="A0AAV4VCT9"/>
<reference evidence="1 2" key="1">
    <citation type="submission" date="2021-06" db="EMBL/GenBank/DDBJ databases">
        <title>Caerostris extrusa draft genome.</title>
        <authorList>
            <person name="Kono N."/>
            <person name="Arakawa K."/>
        </authorList>
    </citation>
    <scope>NUCLEOTIDE SEQUENCE [LARGE SCALE GENOMIC DNA]</scope>
</reference>
<evidence type="ECO:0000313" key="1">
    <source>
        <dbReference type="EMBL" id="GIY67726.1"/>
    </source>
</evidence>
<dbReference type="EMBL" id="BPLR01014277">
    <property type="protein sequence ID" value="GIY67726.1"/>
    <property type="molecule type" value="Genomic_DNA"/>
</dbReference>
<gene>
    <name evidence="1" type="ORF">CEXT_246981</name>
</gene>
<sequence length="74" mass="8384">MRLIPSKSQQINMGLAHKWNIRLHCFLLFQKFPLNPKVLIVIPIVPKVPIVVPTAPEVTIVVPIVSKVHIVPNY</sequence>
<protein>
    <submittedName>
        <fullName evidence="1">Uncharacterized protein</fullName>
    </submittedName>
</protein>
<dbReference type="Proteomes" id="UP001054945">
    <property type="component" value="Unassembled WGS sequence"/>
</dbReference>
<accession>A0AAV4VCT9</accession>
<name>A0AAV4VCT9_CAEEX</name>
<evidence type="ECO:0000313" key="2">
    <source>
        <dbReference type="Proteomes" id="UP001054945"/>
    </source>
</evidence>
<proteinExistence type="predicted"/>
<comment type="caution">
    <text evidence="1">The sequence shown here is derived from an EMBL/GenBank/DDBJ whole genome shotgun (WGS) entry which is preliminary data.</text>
</comment>
<keyword evidence="2" id="KW-1185">Reference proteome</keyword>